<evidence type="ECO:0000313" key="2">
    <source>
        <dbReference type="Proteomes" id="UP000037035"/>
    </source>
</evidence>
<sequence length="212" mass="24623">DLFCGEFPRTYIKTHYCCGKKKKEEEKEKKEIQLFRTPDTSMRHSQIYSPPPLPSFLRHILLLGFPLMRLSERPRPTSKPPLPNRLSKSLFFDHNHRAKLSLQNLCQTGTVLTYTQEFNLHYNTFGWADTALMSLYQHRLKENIQISVVMSKIHLTSLQAMQKMALKAGQTTEGIQLLHRPKLHCWTFFCSNIGTPGSYEPTPSRRQPHLSP</sequence>
<organism evidence="1 2">
    <name type="scientific">Puccinia sorghi</name>
    <dbReference type="NCBI Taxonomy" id="27349"/>
    <lineage>
        <taxon>Eukaryota</taxon>
        <taxon>Fungi</taxon>
        <taxon>Dikarya</taxon>
        <taxon>Basidiomycota</taxon>
        <taxon>Pucciniomycotina</taxon>
        <taxon>Pucciniomycetes</taxon>
        <taxon>Pucciniales</taxon>
        <taxon>Pucciniaceae</taxon>
        <taxon>Puccinia</taxon>
    </lineage>
</organism>
<protein>
    <recommendedName>
        <fullName evidence="3">Retrotransposon gag domain-containing protein</fullName>
    </recommendedName>
</protein>
<proteinExistence type="predicted"/>
<dbReference type="OrthoDB" id="5582182at2759"/>
<dbReference type="Proteomes" id="UP000037035">
    <property type="component" value="Unassembled WGS sequence"/>
</dbReference>
<accession>A0A0L6UHQ0</accession>
<dbReference type="VEuPathDB" id="FungiDB:VP01_6146g1"/>
<gene>
    <name evidence="1" type="ORF">VP01_6146g1</name>
</gene>
<feature type="non-terminal residue" evidence="1">
    <location>
        <position position="1"/>
    </location>
</feature>
<evidence type="ECO:0008006" key="3">
    <source>
        <dbReference type="Google" id="ProtNLM"/>
    </source>
</evidence>
<reference evidence="1 2" key="1">
    <citation type="submission" date="2015-08" db="EMBL/GenBank/DDBJ databases">
        <title>Next Generation Sequencing and Analysis of the Genome of Puccinia sorghi L Schw, the Causal Agent of Maize Common Rust.</title>
        <authorList>
            <person name="Rochi L."/>
            <person name="Burguener G."/>
            <person name="Darino M."/>
            <person name="Turjanski A."/>
            <person name="Kreff E."/>
            <person name="Dieguez M.J."/>
            <person name="Sacco F."/>
        </authorList>
    </citation>
    <scope>NUCLEOTIDE SEQUENCE [LARGE SCALE GENOMIC DNA]</scope>
    <source>
        <strain evidence="1 2">RO10H11247</strain>
    </source>
</reference>
<dbReference type="AlphaFoldDB" id="A0A0L6UHQ0"/>
<evidence type="ECO:0000313" key="1">
    <source>
        <dbReference type="EMBL" id="KNZ47787.1"/>
    </source>
</evidence>
<name>A0A0L6UHQ0_9BASI</name>
<dbReference type="EMBL" id="LAVV01011437">
    <property type="protein sequence ID" value="KNZ47787.1"/>
    <property type="molecule type" value="Genomic_DNA"/>
</dbReference>
<comment type="caution">
    <text evidence="1">The sequence shown here is derived from an EMBL/GenBank/DDBJ whole genome shotgun (WGS) entry which is preliminary data.</text>
</comment>
<keyword evidence="2" id="KW-1185">Reference proteome</keyword>